<proteinExistence type="inferred from homology"/>
<dbReference type="NCBIfam" id="TIGR02627">
    <property type="entry name" value="rhamnulo_kin"/>
    <property type="match status" value="1"/>
</dbReference>
<dbReference type="InterPro" id="IPR018484">
    <property type="entry name" value="FGGY_N"/>
</dbReference>
<dbReference type="CDD" id="cd07771">
    <property type="entry name" value="ASKHA_NBD_FGGY_RhaB-like"/>
    <property type="match status" value="1"/>
</dbReference>
<reference evidence="11 12" key="1">
    <citation type="journal article" date="2017" name="Elife">
        <title>Extensive horizontal gene transfer in cheese-associated bacteria.</title>
        <authorList>
            <person name="Bonham K.S."/>
            <person name="Wolfe B.E."/>
            <person name="Dutton R.J."/>
        </authorList>
    </citation>
    <scope>NUCLEOTIDE SEQUENCE [LARGE SCALE GENOMIC DNA]</scope>
    <source>
        <strain evidence="11 12">JB196</strain>
    </source>
</reference>
<dbReference type="GO" id="GO:0008993">
    <property type="term" value="F:rhamnulokinase activity"/>
    <property type="evidence" value="ECO:0007669"/>
    <property type="project" value="UniProtKB-UniRule"/>
</dbReference>
<dbReference type="Proteomes" id="UP000252479">
    <property type="component" value="Unassembled WGS sequence"/>
</dbReference>
<dbReference type="InterPro" id="IPR013449">
    <property type="entry name" value="Rhamnulokinase"/>
</dbReference>
<dbReference type="Pfam" id="PF00370">
    <property type="entry name" value="FGGY_N"/>
    <property type="match status" value="1"/>
</dbReference>
<evidence type="ECO:0000256" key="7">
    <source>
        <dbReference type="ARBA" id="ARBA00023308"/>
    </source>
</evidence>
<feature type="domain" description="Carbohydrate kinase FGGY C-terminal" evidence="10">
    <location>
        <begin position="251"/>
        <end position="437"/>
    </location>
</feature>
<dbReference type="SUPFAM" id="SSF53067">
    <property type="entry name" value="Actin-like ATPase domain"/>
    <property type="match status" value="2"/>
</dbReference>
<name>A0A368LI01_9VIBR</name>
<evidence type="ECO:0000313" key="12">
    <source>
        <dbReference type="Proteomes" id="UP000252479"/>
    </source>
</evidence>
<evidence type="ECO:0000256" key="4">
    <source>
        <dbReference type="ARBA" id="ARBA00022777"/>
    </source>
</evidence>
<sequence>MSKNIIAVDLGASSGRVILSQFQAGKIVLSEIHRFKNELVRKHGQDCWDLDGLLCEIKTGIHLVIDQGIVPDSIGIDTWGVDFVLLDKQGQPLGDYVAYRDDRTQGVMELFIADKLSRADIYQITGLQFLSFNTIYQLAALNQQQPEWLADVNRLLFIPDYLNYCLTGVEHCEYSNASTSQLLDCHTKQWSKTLLDLVDAPSTWFLSPSLPNKIIGHYHVAGLDIPVASIASHDTASAVVGTPLQSQSTAFLSSGTWSLMGIERSEPVINALTTRLEITHEGGAEGRFRMLKNIMGLWLVQRLQAEFSEFTFPQLVELASKVPPFRSLIDPDDERFLNPESMSLSIQHFCRNSHQPIPETIAELARCVYDSLALKYQHTFSDLQAVSEEELNSIHIIGGGANNTFLNQLCADVCQVTVQANPTEASSLGNVVGQLIALGELENVNAGREVIRHSFPVDTYTPQPIEQLGRVINTFKQLLKSKPLAIAS</sequence>
<comment type="caution">
    <text evidence="11">The sequence shown here is derived from an EMBL/GenBank/DDBJ whole genome shotgun (WGS) entry which is preliminary data.</text>
</comment>
<evidence type="ECO:0000259" key="9">
    <source>
        <dbReference type="Pfam" id="PF00370"/>
    </source>
</evidence>
<dbReference type="PANTHER" id="PTHR10196:SF93">
    <property type="entry name" value="L-RHAMNULOKINASE"/>
    <property type="match status" value="1"/>
</dbReference>
<dbReference type="RefSeq" id="WP_086958795.1">
    <property type="nucleotide sequence ID" value="NZ_AP018681.1"/>
</dbReference>
<dbReference type="InterPro" id="IPR000577">
    <property type="entry name" value="Carb_kinase_FGGY"/>
</dbReference>
<keyword evidence="12" id="KW-1185">Reference proteome</keyword>
<keyword evidence="2 11" id="KW-0808">Transferase</keyword>
<dbReference type="GO" id="GO:0006071">
    <property type="term" value="P:glycerol metabolic process"/>
    <property type="evidence" value="ECO:0007669"/>
    <property type="project" value="TreeGrafter"/>
</dbReference>
<dbReference type="InterPro" id="IPR018485">
    <property type="entry name" value="FGGY_C"/>
</dbReference>
<evidence type="ECO:0000256" key="6">
    <source>
        <dbReference type="ARBA" id="ARBA00023157"/>
    </source>
</evidence>
<dbReference type="EMBL" id="QPGL01000002">
    <property type="protein sequence ID" value="RCS70370.1"/>
    <property type="molecule type" value="Genomic_DNA"/>
</dbReference>
<evidence type="ECO:0000256" key="8">
    <source>
        <dbReference type="NCBIfam" id="TIGR02627"/>
    </source>
</evidence>
<comment type="similarity">
    <text evidence="1">Belongs to the FGGY kinase family.</text>
</comment>
<organism evidence="11 12">
    <name type="scientific">Vibrio casei</name>
    <dbReference type="NCBI Taxonomy" id="673372"/>
    <lineage>
        <taxon>Bacteria</taxon>
        <taxon>Pseudomonadati</taxon>
        <taxon>Pseudomonadota</taxon>
        <taxon>Gammaproteobacteria</taxon>
        <taxon>Vibrionales</taxon>
        <taxon>Vibrionaceae</taxon>
        <taxon>Vibrio</taxon>
    </lineage>
</organism>
<keyword evidence="4 11" id="KW-0418">Kinase</keyword>
<keyword evidence="3" id="KW-0547">Nucleotide-binding</keyword>
<dbReference type="PIRSF" id="PIRSF000538">
    <property type="entry name" value="GlpK"/>
    <property type="match status" value="1"/>
</dbReference>
<dbReference type="Gene3D" id="3.30.420.40">
    <property type="match status" value="2"/>
</dbReference>
<dbReference type="InterPro" id="IPR043129">
    <property type="entry name" value="ATPase_NBD"/>
</dbReference>
<accession>A0A368LI01</accession>
<dbReference type="GO" id="GO:0005829">
    <property type="term" value="C:cytosol"/>
    <property type="evidence" value="ECO:0007669"/>
    <property type="project" value="TreeGrafter"/>
</dbReference>
<dbReference type="GO" id="GO:0019301">
    <property type="term" value="P:rhamnose catabolic process"/>
    <property type="evidence" value="ECO:0007669"/>
    <property type="project" value="UniProtKB-UniRule"/>
</dbReference>
<evidence type="ECO:0000256" key="5">
    <source>
        <dbReference type="ARBA" id="ARBA00022840"/>
    </source>
</evidence>
<dbReference type="EC" id="2.7.1.5" evidence="8"/>
<keyword evidence="6" id="KW-1015">Disulfide bond</keyword>
<evidence type="ECO:0000259" key="10">
    <source>
        <dbReference type="Pfam" id="PF02782"/>
    </source>
</evidence>
<gene>
    <name evidence="11" type="primary">rhaB</name>
    <name evidence="11" type="ORF">CIK83_13100</name>
</gene>
<evidence type="ECO:0000256" key="1">
    <source>
        <dbReference type="ARBA" id="ARBA00009156"/>
    </source>
</evidence>
<dbReference type="GO" id="GO:0005524">
    <property type="term" value="F:ATP binding"/>
    <property type="evidence" value="ECO:0007669"/>
    <property type="project" value="UniProtKB-KW"/>
</dbReference>
<keyword evidence="5" id="KW-0067">ATP-binding</keyword>
<dbReference type="PANTHER" id="PTHR10196">
    <property type="entry name" value="SUGAR KINASE"/>
    <property type="match status" value="1"/>
</dbReference>
<dbReference type="GeneID" id="303189857"/>
<protein>
    <recommendedName>
        <fullName evidence="8">Rhamnulokinase</fullName>
        <ecNumber evidence="8">2.7.1.5</ecNumber>
    </recommendedName>
</protein>
<dbReference type="OrthoDB" id="9761504at2"/>
<dbReference type="Pfam" id="PF02782">
    <property type="entry name" value="FGGY_C"/>
    <property type="match status" value="1"/>
</dbReference>
<evidence type="ECO:0000256" key="3">
    <source>
        <dbReference type="ARBA" id="ARBA00022741"/>
    </source>
</evidence>
<dbReference type="AlphaFoldDB" id="A0A368LI01"/>
<keyword evidence="7" id="KW-0684">Rhamnose metabolism</keyword>
<evidence type="ECO:0000313" key="11">
    <source>
        <dbReference type="EMBL" id="RCS70370.1"/>
    </source>
</evidence>
<feature type="domain" description="Carbohydrate kinase FGGY N-terminal" evidence="9">
    <location>
        <begin position="5"/>
        <end position="241"/>
    </location>
</feature>
<dbReference type="GO" id="GO:0004370">
    <property type="term" value="F:glycerol kinase activity"/>
    <property type="evidence" value="ECO:0007669"/>
    <property type="project" value="TreeGrafter"/>
</dbReference>
<evidence type="ECO:0000256" key="2">
    <source>
        <dbReference type="ARBA" id="ARBA00022679"/>
    </source>
</evidence>